<name>A0AAN9Q6X4_CANGL</name>
<dbReference type="Proteomes" id="UP001367508">
    <property type="component" value="Unassembled WGS sequence"/>
</dbReference>
<evidence type="ECO:0000313" key="2">
    <source>
        <dbReference type="Proteomes" id="UP001367508"/>
    </source>
</evidence>
<dbReference type="AlphaFoldDB" id="A0AAN9Q6X4"/>
<dbReference type="EMBL" id="JAYMYQ010000006">
    <property type="protein sequence ID" value="KAK7323734.1"/>
    <property type="molecule type" value="Genomic_DNA"/>
</dbReference>
<dbReference type="Gene3D" id="2.40.10.10">
    <property type="entry name" value="Trypsin-like serine proteases"/>
    <property type="match status" value="1"/>
</dbReference>
<protein>
    <recommendedName>
        <fullName evidence="3">Serine protease</fullName>
    </recommendedName>
</protein>
<keyword evidence="2" id="KW-1185">Reference proteome</keyword>
<comment type="caution">
    <text evidence="1">The sequence shown here is derived from an EMBL/GenBank/DDBJ whole genome shotgun (WGS) entry which is preliminary data.</text>
</comment>
<dbReference type="PANTHER" id="PTHR46366">
    <property type="entry name" value="PRO-APOPTOTIC SERINE PROTEASE NMA111"/>
    <property type="match status" value="1"/>
</dbReference>
<evidence type="ECO:0000313" key="1">
    <source>
        <dbReference type="EMBL" id="KAK7323734.1"/>
    </source>
</evidence>
<dbReference type="PANTHER" id="PTHR46366:SF1">
    <property type="entry name" value="PDZ DOMAIN-CONTAINING PROTEIN C1685.05"/>
    <property type="match status" value="1"/>
</dbReference>
<gene>
    <name evidence="1" type="ORF">VNO77_27225</name>
</gene>
<accession>A0AAN9Q6X4</accession>
<organism evidence="1 2">
    <name type="scientific">Canavalia gladiata</name>
    <name type="common">Sword bean</name>
    <name type="synonym">Dolichos gladiatus</name>
    <dbReference type="NCBI Taxonomy" id="3824"/>
    <lineage>
        <taxon>Eukaryota</taxon>
        <taxon>Viridiplantae</taxon>
        <taxon>Streptophyta</taxon>
        <taxon>Embryophyta</taxon>
        <taxon>Tracheophyta</taxon>
        <taxon>Spermatophyta</taxon>
        <taxon>Magnoliopsida</taxon>
        <taxon>eudicotyledons</taxon>
        <taxon>Gunneridae</taxon>
        <taxon>Pentapetalae</taxon>
        <taxon>rosids</taxon>
        <taxon>fabids</taxon>
        <taxon>Fabales</taxon>
        <taxon>Fabaceae</taxon>
        <taxon>Papilionoideae</taxon>
        <taxon>50 kb inversion clade</taxon>
        <taxon>NPAAA clade</taxon>
        <taxon>indigoferoid/millettioid clade</taxon>
        <taxon>Phaseoleae</taxon>
        <taxon>Canavalia</taxon>
    </lineage>
</organism>
<evidence type="ECO:0008006" key="3">
    <source>
        <dbReference type="Google" id="ProtNLM"/>
    </source>
</evidence>
<sequence>MRYHGRARGAKIIIVANDPFSLTEYAMKPRTPMIYGATKPSFFETVIKEESRDVIVRIIFDGIFARLDKDAPHYERDSHNDSSTFNMQVVSRTKGGSSSSPVIDWQGRAVAVNTGSKSSNESASFLPLRRVEKTSWHIHKGK</sequence>
<proteinExistence type="predicted"/>
<dbReference type="InterPro" id="IPR043504">
    <property type="entry name" value="Peptidase_S1_PA_chymotrypsin"/>
</dbReference>
<reference evidence="1 2" key="1">
    <citation type="submission" date="2024-01" db="EMBL/GenBank/DDBJ databases">
        <title>The genomes of 5 underutilized Papilionoideae crops provide insights into root nodulation and disease resistanc.</title>
        <authorList>
            <person name="Jiang F."/>
        </authorList>
    </citation>
    <scope>NUCLEOTIDE SEQUENCE [LARGE SCALE GENOMIC DNA]</scope>
    <source>
        <strain evidence="1">LVBAO_FW01</strain>
        <tissue evidence="1">Leaves</tissue>
    </source>
</reference>